<sequence length="306" mass="34148">MANNNDDDDEKLSITSSRSAKSKDGMKPLSNFSIMKSRPSAQSITLQNRSSVSSSMRRINEMGGGRRAQKRISKIQEITVITSCERDPDVCVLCSSGIPSTKCISCNAQGHIKCIEAFFCTVDKKLNLNAWQCPKCVTMNNLKSKDKSDTSFSLLNEPAQNVKLDCPFCMIDMNMRNCQCDDCRKGTDGGSRLRDCTCERSNTTSYKKCLHCRELGAVCTYRSLREDGKDMDDEDNVGARIMWSIIWFLLLVTLAFPIAIICANLFVFIHCFESCFNISYFVGSLLMKGMKLPGTCCRGICTGRSM</sequence>
<protein>
    <recommendedName>
        <fullName evidence="5">RING-type domain-containing protein</fullName>
    </recommendedName>
</protein>
<proteinExistence type="predicted"/>
<reference evidence="3 4" key="1">
    <citation type="submission" date="2023-03" db="EMBL/GenBank/DDBJ databases">
        <title>Genome insight into feeding habits of ladybird beetles.</title>
        <authorList>
            <person name="Li H.-S."/>
            <person name="Huang Y.-H."/>
            <person name="Pang H."/>
        </authorList>
    </citation>
    <scope>NUCLEOTIDE SEQUENCE [LARGE SCALE GENOMIC DNA]</scope>
    <source>
        <strain evidence="3">SYSU_2023b</strain>
        <tissue evidence="3">Whole body</tissue>
    </source>
</reference>
<organism evidence="3 4">
    <name type="scientific">Henosepilachna vigintioctopunctata</name>
    <dbReference type="NCBI Taxonomy" id="420089"/>
    <lineage>
        <taxon>Eukaryota</taxon>
        <taxon>Metazoa</taxon>
        <taxon>Ecdysozoa</taxon>
        <taxon>Arthropoda</taxon>
        <taxon>Hexapoda</taxon>
        <taxon>Insecta</taxon>
        <taxon>Pterygota</taxon>
        <taxon>Neoptera</taxon>
        <taxon>Endopterygota</taxon>
        <taxon>Coleoptera</taxon>
        <taxon>Polyphaga</taxon>
        <taxon>Cucujiformia</taxon>
        <taxon>Coccinelloidea</taxon>
        <taxon>Coccinellidae</taxon>
        <taxon>Epilachninae</taxon>
        <taxon>Epilachnini</taxon>
        <taxon>Henosepilachna</taxon>
    </lineage>
</organism>
<evidence type="ECO:0000256" key="1">
    <source>
        <dbReference type="SAM" id="MobiDB-lite"/>
    </source>
</evidence>
<evidence type="ECO:0008006" key="5">
    <source>
        <dbReference type="Google" id="ProtNLM"/>
    </source>
</evidence>
<dbReference type="PANTHER" id="PTHR39948:SF1">
    <property type="entry name" value="GEO11419P1"/>
    <property type="match status" value="1"/>
</dbReference>
<evidence type="ECO:0000313" key="3">
    <source>
        <dbReference type="EMBL" id="KAK9885334.1"/>
    </source>
</evidence>
<dbReference type="Proteomes" id="UP001431783">
    <property type="component" value="Unassembled WGS sequence"/>
</dbReference>
<feature type="compositionally biased region" description="Acidic residues" evidence="1">
    <location>
        <begin position="1"/>
        <end position="10"/>
    </location>
</feature>
<name>A0AAW1UQ71_9CUCU</name>
<keyword evidence="2" id="KW-1133">Transmembrane helix</keyword>
<dbReference type="EMBL" id="JARQZJ010000095">
    <property type="protein sequence ID" value="KAK9885334.1"/>
    <property type="molecule type" value="Genomic_DNA"/>
</dbReference>
<feature type="transmembrane region" description="Helical" evidence="2">
    <location>
        <begin position="245"/>
        <end position="269"/>
    </location>
</feature>
<gene>
    <name evidence="3" type="ORF">WA026_010834</name>
</gene>
<comment type="caution">
    <text evidence="3">The sequence shown here is derived from an EMBL/GenBank/DDBJ whole genome shotgun (WGS) entry which is preliminary data.</text>
</comment>
<dbReference type="AlphaFoldDB" id="A0AAW1UQ71"/>
<keyword evidence="4" id="KW-1185">Reference proteome</keyword>
<keyword evidence="2" id="KW-0812">Transmembrane</keyword>
<evidence type="ECO:0000313" key="4">
    <source>
        <dbReference type="Proteomes" id="UP001431783"/>
    </source>
</evidence>
<keyword evidence="2" id="KW-0472">Membrane</keyword>
<accession>A0AAW1UQ71</accession>
<feature type="compositionally biased region" description="Polar residues" evidence="1">
    <location>
        <begin position="30"/>
        <end position="57"/>
    </location>
</feature>
<dbReference type="PANTHER" id="PTHR39948">
    <property type="entry name" value="GEO11419P1"/>
    <property type="match status" value="1"/>
</dbReference>
<feature type="region of interest" description="Disordered" evidence="1">
    <location>
        <begin position="1"/>
        <end position="68"/>
    </location>
</feature>
<evidence type="ECO:0000256" key="2">
    <source>
        <dbReference type="SAM" id="Phobius"/>
    </source>
</evidence>